<evidence type="ECO:0000256" key="17">
    <source>
        <dbReference type="ARBA" id="ARBA00080219"/>
    </source>
</evidence>
<keyword evidence="4" id="KW-0964">Secreted</keyword>
<evidence type="ECO:0000256" key="20">
    <source>
        <dbReference type="SAM" id="SignalP"/>
    </source>
</evidence>
<keyword evidence="11" id="KW-1015">Disulfide bond</keyword>
<dbReference type="STRING" id="161767.ENSAPEP00000006181"/>
<dbReference type="GO" id="GO:0061026">
    <property type="term" value="P:cardiac muscle tissue regeneration"/>
    <property type="evidence" value="ECO:0007669"/>
    <property type="project" value="Ensembl"/>
</dbReference>
<evidence type="ECO:0000256" key="7">
    <source>
        <dbReference type="ARBA" id="ARBA00022729"/>
    </source>
</evidence>
<keyword evidence="7 20" id="KW-0732">Signal</keyword>
<evidence type="ECO:0000256" key="2">
    <source>
        <dbReference type="ARBA" id="ARBA00006686"/>
    </source>
</evidence>
<evidence type="ECO:0000256" key="14">
    <source>
        <dbReference type="ARBA" id="ARBA00055409"/>
    </source>
</evidence>
<keyword evidence="23" id="KW-1185">Reference proteome</keyword>
<evidence type="ECO:0000256" key="16">
    <source>
        <dbReference type="ARBA" id="ARBA00070957"/>
    </source>
</evidence>
<dbReference type="GO" id="GO:0016020">
    <property type="term" value="C:membrane"/>
    <property type="evidence" value="ECO:0007669"/>
    <property type="project" value="InterPro"/>
</dbReference>
<reference evidence="22" key="2">
    <citation type="submission" date="2025-08" db="UniProtKB">
        <authorList>
            <consortium name="Ensembl"/>
        </authorList>
    </citation>
    <scope>IDENTIFICATION</scope>
</reference>
<dbReference type="InterPro" id="IPR000072">
    <property type="entry name" value="PDGF/VEGF_dom"/>
</dbReference>
<dbReference type="OMA" id="ALPQCQA"/>
<dbReference type="GO" id="GO:0042056">
    <property type="term" value="F:chemoattractant activity"/>
    <property type="evidence" value="ECO:0007669"/>
    <property type="project" value="TreeGrafter"/>
</dbReference>
<dbReference type="PROSITE" id="PS50278">
    <property type="entry name" value="PDGF_2"/>
    <property type="match status" value="1"/>
</dbReference>
<dbReference type="GO" id="GO:0060754">
    <property type="term" value="P:positive regulation of mast cell chemotaxis"/>
    <property type="evidence" value="ECO:0007669"/>
    <property type="project" value="TreeGrafter"/>
</dbReference>
<feature type="chain" id="PRO_5018306105" description="Vascular endothelial growth factor C" evidence="20">
    <location>
        <begin position="20"/>
        <end position="422"/>
    </location>
</feature>
<dbReference type="AlphaFoldDB" id="A0A3P8S1P3"/>
<accession>A0A3P8S1P3</accession>
<dbReference type="Ensembl" id="ENSAPET00000006347.1">
    <property type="protein sequence ID" value="ENSAPEP00000006181.1"/>
    <property type="gene ID" value="ENSAPEG00000004465.1"/>
</dbReference>
<dbReference type="CDD" id="cd00135">
    <property type="entry name" value="PDGF"/>
    <property type="match status" value="1"/>
</dbReference>
<comment type="function">
    <text evidence="14">Growth factor active in angiogenesis, and endothelial cell growth, stimulating their proliferation and migration and also has effects on the permeability of blood vessels. May function in angiogenesis of the venous and lymphatic vascular systems during embryogenesis, and also in the maintenance of differentiated lymphatic endothelium in adults. Binds and activates KDR/VEGFR2 and FLT4/VEGFR3 receptors.</text>
</comment>
<dbReference type="GO" id="GO:0001946">
    <property type="term" value="P:lymphangiogenesis"/>
    <property type="evidence" value="ECO:0007669"/>
    <property type="project" value="Ensembl"/>
</dbReference>
<reference evidence="22" key="3">
    <citation type="submission" date="2025-09" db="UniProtKB">
        <authorList>
            <consortium name="Ensembl"/>
        </authorList>
    </citation>
    <scope>IDENTIFICATION</scope>
</reference>
<evidence type="ECO:0000256" key="12">
    <source>
        <dbReference type="ARBA" id="ARBA00023180"/>
    </source>
</evidence>
<dbReference type="PROSITE" id="PS00249">
    <property type="entry name" value="PDGF_1"/>
    <property type="match status" value="1"/>
</dbReference>
<dbReference type="GO" id="GO:0008045">
    <property type="term" value="P:motor neuron axon guidance"/>
    <property type="evidence" value="ECO:0007669"/>
    <property type="project" value="Ensembl"/>
</dbReference>
<dbReference type="SUPFAM" id="SSF57501">
    <property type="entry name" value="Cystine-knot cytokines"/>
    <property type="match status" value="1"/>
</dbReference>
<comment type="subcellular location">
    <subcellularLocation>
        <location evidence="1">Secreted</location>
    </subcellularLocation>
</comment>
<feature type="signal peptide" evidence="20">
    <location>
        <begin position="1"/>
        <end position="19"/>
    </location>
</feature>
<evidence type="ECO:0000256" key="19">
    <source>
        <dbReference type="RuleBase" id="RU003818"/>
    </source>
</evidence>
<name>A0A3P8S1P3_AMPPE</name>
<dbReference type="SMART" id="SM00141">
    <property type="entry name" value="PDGF"/>
    <property type="match status" value="1"/>
</dbReference>
<dbReference type="GO" id="GO:0005615">
    <property type="term" value="C:extracellular space"/>
    <property type="evidence" value="ECO:0007669"/>
    <property type="project" value="TreeGrafter"/>
</dbReference>
<dbReference type="GO" id="GO:0048845">
    <property type="term" value="P:venous blood vessel morphogenesis"/>
    <property type="evidence" value="ECO:0007669"/>
    <property type="project" value="Ensembl"/>
</dbReference>
<evidence type="ECO:0000259" key="21">
    <source>
        <dbReference type="PROSITE" id="PS50278"/>
    </source>
</evidence>
<evidence type="ECO:0000256" key="10">
    <source>
        <dbReference type="ARBA" id="ARBA00023030"/>
    </source>
</evidence>
<dbReference type="GO" id="GO:0051781">
    <property type="term" value="P:positive regulation of cell division"/>
    <property type="evidence" value="ECO:0007669"/>
    <property type="project" value="UniProtKB-KW"/>
</dbReference>
<dbReference type="GO" id="GO:0060855">
    <property type="term" value="P:venous endothelial cell migration involved in lymph vessel development"/>
    <property type="evidence" value="ECO:0007669"/>
    <property type="project" value="Ensembl"/>
</dbReference>
<dbReference type="InterPro" id="IPR029034">
    <property type="entry name" value="Cystine-knot_cytokine"/>
</dbReference>
<keyword evidence="9" id="KW-0221">Differentiation</keyword>
<keyword evidence="8" id="KW-0677">Repeat</keyword>
<comment type="similarity">
    <text evidence="2 19">Belongs to the PDGF/VEGF growth factor family.</text>
</comment>
<dbReference type="PANTHER" id="PTHR12025:SF3">
    <property type="entry name" value="VASCULAR ENDOTHELIAL GROWTH FACTOR C"/>
    <property type="match status" value="1"/>
</dbReference>
<evidence type="ECO:0000256" key="15">
    <source>
        <dbReference type="ARBA" id="ARBA00063227"/>
    </source>
</evidence>
<dbReference type="FunFam" id="2.10.90.10:FF:000025">
    <property type="entry name" value="vascular endothelial growth factor C"/>
    <property type="match status" value="1"/>
</dbReference>
<keyword evidence="5" id="KW-0037">Angiogenesis</keyword>
<keyword evidence="13" id="KW-0497">Mitogen</keyword>
<dbReference type="InterPro" id="IPR050507">
    <property type="entry name" value="PDGF/VEGF_growth_factor"/>
</dbReference>
<evidence type="ECO:0000256" key="1">
    <source>
        <dbReference type="ARBA" id="ARBA00004613"/>
    </source>
</evidence>
<evidence type="ECO:0000256" key="4">
    <source>
        <dbReference type="ARBA" id="ARBA00022525"/>
    </source>
</evidence>
<dbReference type="InterPro" id="IPR004153">
    <property type="entry name" value="CXCXC_repeat"/>
</dbReference>
<dbReference type="GO" id="GO:0001938">
    <property type="term" value="P:positive regulation of endothelial cell proliferation"/>
    <property type="evidence" value="ECO:0007669"/>
    <property type="project" value="Ensembl"/>
</dbReference>
<dbReference type="InterPro" id="IPR023581">
    <property type="entry name" value="PD_growth_factor_CS"/>
</dbReference>
<evidence type="ECO:0000256" key="9">
    <source>
        <dbReference type="ARBA" id="ARBA00022782"/>
    </source>
</evidence>
<keyword evidence="6" id="KW-0165">Cleavage on pair of basic residues</keyword>
<evidence type="ECO:0000256" key="5">
    <source>
        <dbReference type="ARBA" id="ARBA00022657"/>
    </source>
</evidence>
<keyword evidence="3" id="KW-0217">Developmental protein</keyword>
<evidence type="ECO:0000256" key="6">
    <source>
        <dbReference type="ARBA" id="ARBA00022685"/>
    </source>
</evidence>
<dbReference type="Pfam" id="PF00341">
    <property type="entry name" value="PDGF"/>
    <property type="match status" value="1"/>
</dbReference>
<evidence type="ECO:0000256" key="11">
    <source>
        <dbReference type="ARBA" id="ARBA00023157"/>
    </source>
</evidence>
<dbReference type="GO" id="GO:0001666">
    <property type="term" value="P:response to hypoxia"/>
    <property type="evidence" value="ECO:0007669"/>
    <property type="project" value="TreeGrafter"/>
</dbReference>
<dbReference type="GO" id="GO:1900746">
    <property type="term" value="P:regulation of vascular endothelial growth factor signaling pathway"/>
    <property type="evidence" value="ECO:0007669"/>
    <property type="project" value="Ensembl"/>
</dbReference>
<comment type="subunit">
    <text evidence="15">Homodimer; non-covalent and antiparallel. Interacts with FLT4/VEGFR3; the interaction is required for FLT4/VEGFR3 homodimarization and activation.</text>
</comment>
<evidence type="ECO:0000256" key="3">
    <source>
        <dbReference type="ARBA" id="ARBA00022473"/>
    </source>
</evidence>
<evidence type="ECO:0000313" key="23">
    <source>
        <dbReference type="Proteomes" id="UP000265080"/>
    </source>
</evidence>
<dbReference type="PANTHER" id="PTHR12025">
    <property type="entry name" value="VASCULAR ENDOTHELIAL GROWTH FACTOR"/>
    <property type="match status" value="1"/>
</dbReference>
<dbReference type="GO" id="GO:0045766">
    <property type="term" value="P:positive regulation of angiogenesis"/>
    <property type="evidence" value="ECO:0007669"/>
    <property type="project" value="TreeGrafter"/>
</dbReference>
<evidence type="ECO:0000256" key="18">
    <source>
        <dbReference type="ARBA" id="ARBA00082345"/>
    </source>
</evidence>
<dbReference type="GO" id="GO:0038084">
    <property type="term" value="P:vascular endothelial growth factor signaling pathway"/>
    <property type="evidence" value="ECO:0007669"/>
    <property type="project" value="Ensembl"/>
</dbReference>
<organism evidence="22 23">
    <name type="scientific">Amphiprion percula</name>
    <name type="common">Orange clownfish</name>
    <name type="synonym">Lutjanus percula</name>
    <dbReference type="NCBI Taxonomy" id="161767"/>
    <lineage>
        <taxon>Eukaryota</taxon>
        <taxon>Metazoa</taxon>
        <taxon>Chordata</taxon>
        <taxon>Craniata</taxon>
        <taxon>Vertebrata</taxon>
        <taxon>Euteleostomi</taxon>
        <taxon>Actinopterygii</taxon>
        <taxon>Neopterygii</taxon>
        <taxon>Teleostei</taxon>
        <taxon>Neoteleostei</taxon>
        <taxon>Acanthomorphata</taxon>
        <taxon>Ovalentaria</taxon>
        <taxon>Pomacentridae</taxon>
        <taxon>Amphiprion</taxon>
    </lineage>
</organism>
<dbReference type="GO" id="GO:0001569">
    <property type="term" value="P:branching involved in blood vessel morphogenesis"/>
    <property type="evidence" value="ECO:0007669"/>
    <property type="project" value="Ensembl"/>
</dbReference>
<keyword evidence="12" id="KW-0325">Glycoprotein</keyword>
<sequence>MQLLGISLLLAYLICTNLATDFSHSDYYEYYEQEQMGEADSPPKSDMEQKLRSASSVDELMSLIYPSYWAALKCTSKLSTAVASTTSKVSQRPQPHLLRPLADPEESTFAAAYLNLDVLKSIESEWRKTQCMPKEVCVDVGREFGAPTNIFYKPPCVSVYRCGGCCHSEDKQCKNISTGYLSKTLFEITVPITQGTKPVTISVANHTQCSCLSKLDIYKQVHSIIRRSLPECPIANRTCPPGQMWSSSQCRCVNTATYMQLNTPPLPLPPPRPSQQHLDIFSADVCGPDKELDVESCQCVCRRRDETYNCGPNRHLNHNTCQCVCNVIPPPSCPLNYIFNKETCQCTCSKTCPRHQPLNKTKCSCECNESPNKCFLKGRRFHHATCSCLRPPCEVRRRRCEPGFFFSEEVCRCVPSHWRRLD</sequence>
<dbReference type="GO" id="GO:0007492">
    <property type="term" value="P:endoderm development"/>
    <property type="evidence" value="ECO:0007669"/>
    <property type="project" value="Ensembl"/>
</dbReference>
<dbReference type="GO" id="GO:0002040">
    <property type="term" value="P:sprouting angiogenesis"/>
    <property type="evidence" value="ECO:0007669"/>
    <property type="project" value="Ensembl"/>
</dbReference>
<proteinExistence type="inferred from homology"/>
<evidence type="ECO:0000313" key="22">
    <source>
        <dbReference type="Ensembl" id="ENSAPEP00000006181.1"/>
    </source>
</evidence>
<dbReference type="Proteomes" id="UP000265080">
    <property type="component" value="Chromosome 3"/>
</dbReference>
<dbReference type="GO" id="GO:0050930">
    <property type="term" value="P:induction of positive chemotaxis"/>
    <property type="evidence" value="ECO:0007669"/>
    <property type="project" value="TreeGrafter"/>
</dbReference>
<feature type="domain" description="Platelet-derived growth factor (PDGF) family profile" evidence="21">
    <location>
        <begin position="117"/>
        <end position="216"/>
    </location>
</feature>
<dbReference type="GO" id="GO:0008083">
    <property type="term" value="F:growth factor activity"/>
    <property type="evidence" value="ECO:0007669"/>
    <property type="project" value="UniProtKB-KW"/>
</dbReference>
<reference evidence="22 23" key="1">
    <citation type="submission" date="2018-03" db="EMBL/GenBank/DDBJ databases">
        <title>Finding Nemo's genes: A chromosome-scale reference assembly of the genome of the orange clownfish Amphiprion percula.</title>
        <authorList>
            <person name="Lehmann R."/>
        </authorList>
    </citation>
    <scope>NUCLEOTIDE SEQUENCE</scope>
</reference>
<protein>
    <recommendedName>
        <fullName evidence="16">Vascular endothelial growth factor C</fullName>
    </recommendedName>
    <alternativeName>
        <fullName evidence="17">Flt4 ligand</fullName>
    </alternativeName>
    <alternativeName>
        <fullName evidence="18">Vascular endothelial growth factor-related protein</fullName>
    </alternativeName>
</protein>
<keyword evidence="10 19" id="KW-0339">Growth factor</keyword>
<evidence type="ECO:0000256" key="8">
    <source>
        <dbReference type="ARBA" id="ARBA00022737"/>
    </source>
</evidence>
<dbReference type="GO" id="GO:0043185">
    <property type="term" value="F:vascular endothelial growth factor receptor 3 binding"/>
    <property type="evidence" value="ECO:0007669"/>
    <property type="project" value="TreeGrafter"/>
</dbReference>
<dbReference type="Gene3D" id="2.10.90.10">
    <property type="entry name" value="Cystine-knot cytokines"/>
    <property type="match status" value="1"/>
</dbReference>
<dbReference type="GeneTree" id="ENSGT00940000156167"/>
<dbReference type="GO" id="GO:0048010">
    <property type="term" value="P:vascular endothelial growth factor receptor signaling pathway"/>
    <property type="evidence" value="ECO:0007669"/>
    <property type="project" value="Ensembl"/>
</dbReference>
<dbReference type="Pfam" id="PF03128">
    <property type="entry name" value="CXCXC"/>
    <property type="match status" value="1"/>
</dbReference>
<evidence type="ECO:0000256" key="13">
    <source>
        <dbReference type="ARBA" id="ARBA00023246"/>
    </source>
</evidence>